<comment type="caution">
    <text evidence="11">The sequence shown here is derived from an EMBL/GenBank/DDBJ whole genome shotgun (WGS) entry which is preliminary data.</text>
</comment>
<keyword evidence="5 9" id="KW-0812">Transmembrane</keyword>
<dbReference type="PROSITE" id="PS51779">
    <property type="entry name" value="POTRA"/>
    <property type="match status" value="1"/>
</dbReference>
<keyword evidence="8 9" id="KW-0131">Cell cycle</keyword>
<dbReference type="GO" id="GO:0043093">
    <property type="term" value="P:FtsZ-dependent cytokinesis"/>
    <property type="evidence" value="ECO:0007669"/>
    <property type="project" value="UniProtKB-UniRule"/>
</dbReference>
<name>Q0FIR8_SALBH</name>
<evidence type="ECO:0000256" key="7">
    <source>
        <dbReference type="ARBA" id="ARBA00023136"/>
    </source>
</evidence>
<accession>Q0FIR8</accession>
<dbReference type="Gene3D" id="3.40.50.11690">
    <property type="entry name" value="Cell division protein FtsQ/DivIB"/>
    <property type="match status" value="1"/>
</dbReference>
<dbReference type="eggNOG" id="COG1589">
    <property type="taxonomic scope" value="Bacteria"/>
</dbReference>
<comment type="function">
    <text evidence="9">Essential cell division protein.</text>
</comment>
<evidence type="ECO:0000256" key="3">
    <source>
        <dbReference type="ARBA" id="ARBA00022519"/>
    </source>
</evidence>
<dbReference type="GO" id="GO:0005886">
    <property type="term" value="C:plasma membrane"/>
    <property type="evidence" value="ECO:0007669"/>
    <property type="project" value="UniProtKB-SubCell"/>
</dbReference>
<comment type="subcellular location">
    <subcellularLocation>
        <location evidence="9">Cell inner membrane</location>
        <topology evidence="9">Single-pass type II membrane protein</topology>
    </subcellularLocation>
    <subcellularLocation>
        <location evidence="1">Membrane</location>
    </subcellularLocation>
    <text evidence="9">Localizes to the division septum.</text>
</comment>
<dbReference type="InterPro" id="IPR045335">
    <property type="entry name" value="FtsQ_C_sf"/>
</dbReference>
<evidence type="ECO:0000256" key="4">
    <source>
        <dbReference type="ARBA" id="ARBA00022618"/>
    </source>
</evidence>
<keyword evidence="2 9" id="KW-1003">Cell membrane</keyword>
<evidence type="ECO:0000256" key="5">
    <source>
        <dbReference type="ARBA" id="ARBA00022692"/>
    </source>
</evidence>
<dbReference type="InterPro" id="IPR026579">
    <property type="entry name" value="FtsQ"/>
</dbReference>
<feature type="transmembrane region" description="Helical" evidence="9">
    <location>
        <begin position="38"/>
        <end position="57"/>
    </location>
</feature>
<feature type="domain" description="POTRA" evidence="10">
    <location>
        <begin position="83"/>
        <end position="151"/>
    </location>
</feature>
<dbReference type="STRING" id="314265.R2601_08256"/>
<gene>
    <name evidence="9" type="primary">ftsQ</name>
    <name evidence="11" type="ORF">R2601_08256</name>
</gene>
<evidence type="ECO:0000256" key="1">
    <source>
        <dbReference type="ARBA" id="ARBA00004370"/>
    </source>
</evidence>
<keyword evidence="6 9" id="KW-1133">Transmembrane helix</keyword>
<dbReference type="EMBL" id="AATQ01000056">
    <property type="protein sequence ID" value="EAU44076.1"/>
    <property type="molecule type" value="Genomic_DNA"/>
</dbReference>
<protein>
    <recommendedName>
        <fullName evidence="9">Cell division protein FtsQ</fullName>
    </recommendedName>
</protein>
<comment type="similarity">
    <text evidence="9">Belongs to the FtsQ/DivIB family. FtsQ subfamily.</text>
</comment>
<dbReference type="HAMAP" id="MF_00911">
    <property type="entry name" value="FtsQ_subfam"/>
    <property type="match status" value="1"/>
</dbReference>
<dbReference type="Proteomes" id="UP000006230">
    <property type="component" value="Unassembled WGS sequence"/>
</dbReference>
<proteinExistence type="inferred from homology"/>
<keyword evidence="7 9" id="KW-0472">Membrane</keyword>
<reference evidence="11 12" key="1">
    <citation type="journal article" date="2010" name="J. Bacteriol.">
        <title>Genome sequences of Pelagibaca bermudensis HTCC2601T and Maritimibacter alkaliphilus HTCC2654T, the type strains of two marine Roseobacter genera.</title>
        <authorList>
            <person name="Thrash J.C."/>
            <person name="Cho J.C."/>
            <person name="Ferriera S."/>
            <person name="Johnson J."/>
            <person name="Vergin K.L."/>
            <person name="Giovannoni S.J."/>
        </authorList>
    </citation>
    <scope>NUCLEOTIDE SEQUENCE [LARGE SCALE GENOMIC DNA]</scope>
    <source>
        <strain evidence="12">DSM 26914 / JCM 13377 / KCTC 12554 / HTCC2601</strain>
    </source>
</reference>
<dbReference type="GO" id="GO:0032153">
    <property type="term" value="C:cell division site"/>
    <property type="evidence" value="ECO:0007669"/>
    <property type="project" value="UniProtKB-UniRule"/>
</dbReference>
<evidence type="ECO:0000256" key="2">
    <source>
        <dbReference type="ARBA" id="ARBA00022475"/>
    </source>
</evidence>
<dbReference type="GeneID" id="92502235"/>
<keyword evidence="12" id="KW-1185">Reference proteome</keyword>
<evidence type="ECO:0000313" key="12">
    <source>
        <dbReference type="Proteomes" id="UP000006230"/>
    </source>
</evidence>
<keyword evidence="3 9" id="KW-0997">Cell inner membrane</keyword>
<keyword evidence="4 9" id="KW-0132">Cell division</keyword>
<evidence type="ECO:0000313" key="11">
    <source>
        <dbReference type="EMBL" id="EAU44076.1"/>
    </source>
</evidence>
<evidence type="ECO:0000259" key="10">
    <source>
        <dbReference type="PROSITE" id="PS51779"/>
    </source>
</evidence>
<sequence length="299" mass="33254">MSAPPRQQANQQVNRPDPAPSRLKYRLERLMLTPMFRLALRVGIPAVIGFGAASWYFSYEEHRTQVVDTVAHIRNQIETRPEFMVNLMAIDGASSGVSDDIREIVPLDFPISSFDLDLDHMRGTITGLDAVKSAELRIRQGGVLQIDVTERVPVALWRHAGALELLDMDGVHVGPATRRSERPNLPVIAGRGADGHVPEAMALIRAAAPLTDRMRGLVRMGERRWDVVLDRGQRIMLPETGAVRALERALAMDAAVDMLGRDIAAVDLRLPRRPTLRLASGAVEQYWRIKALETGEQQQ</sequence>
<dbReference type="InterPro" id="IPR005548">
    <property type="entry name" value="Cell_div_FtsQ/DivIB_C"/>
</dbReference>
<evidence type="ECO:0000256" key="8">
    <source>
        <dbReference type="ARBA" id="ARBA00023306"/>
    </source>
</evidence>
<dbReference type="AlphaFoldDB" id="Q0FIR8"/>
<evidence type="ECO:0000256" key="6">
    <source>
        <dbReference type="ARBA" id="ARBA00022989"/>
    </source>
</evidence>
<evidence type="ECO:0000256" key="9">
    <source>
        <dbReference type="HAMAP-Rule" id="MF_00911"/>
    </source>
</evidence>
<dbReference type="GO" id="GO:0090529">
    <property type="term" value="P:cell septum assembly"/>
    <property type="evidence" value="ECO:0007669"/>
    <property type="project" value="InterPro"/>
</dbReference>
<dbReference type="PANTHER" id="PTHR35851:SF1">
    <property type="entry name" value="CELL DIVISION PROTEIN FTSQ"/>
    <property type="match status" value="1"/>
</dbReference>
<dbReference type="Pfam" id="PF03799">
    <property type="entry name" value="FtsQ_DivIB_C"/>
    <property type="match status" value="1"/>
</dbReference>
<organism evidence="11 12">
    <name type="scientific">Salipiger bermudensis (strain DSM 26914 / JCM 13377 / KCTC 12554 / HTCC2601)</name>
    <name type="common">Pelagibaca bermudensis</name>
    <dbReference type="NCBI Taxonomy" id="314265"/>
    <lineage>
        <taxon>Bacteria</taxon>
        <taxon>Pseudomonadati</taxon>
        <taxon>Pseudomonadota</taxon>
        <taxon>Alphaproteobacteria</taxon>
        <taxon>Rhodobacterales</taxon>
        <taxon>Roseobacteraceae</taxon>
        <taxon>Salipiger</taxon>
    </lineage>
</organism>
<dbReference type="PANTHER" id="PTHR35851">
    <property type="entry name" value="CELL DIVISION PROTEIN FTSQ"/>
    <property type="match status" value="1"/>
</dbReference>
<dbReference type="InterPro" id="IPR034746">
    <property type="entry name" value="POTRA"/>
</dbReference>
<dbReference type="RefSeq" id="WP_007792072.1">
    <property type="nucleotide sequence ID" value="NZ_DS022276.1"/>
</dbReference>
<dbReference type="HOGENOM" id="CLU_061141_0_0_5"/>